<keyword evidence="2" id="KW-0227">DNA damage</keyword>
<evidence type="ECO:0000256" key="4">
    <source>
        <dbReference type="ARBA" id="ARBA00022806"/>
    </source>
</evidence>
<protein>
    <submittedName>
        <fullName evidence="12">Ligase-associated DNA damage response DEXH box helicase</fullName>
    </submittedName>
</protein>
<dbReference type="RefSeq" id="WP_368802133.1">
    <property type="nucleotide sequence ID" value="NZ_JAZHFV010000002.1"/>
</dbReference>
<dbReference type="CDD" id="cd18796">
    <property type="entry name" value="SF2_C_LHR"/>
    <property type="match status" value="1"/>
</dbReference>
<dbReference type="InterPro" id="IPR013701">
    <property type="entry name" value="Lhr-like_DEAD/DEAH_assoc"/>
</dbReference>
<reference evidence="12 13" key="1">
    <citation type="submission" date="2024-01" db="EMBL/GenBank/DDBJ databases">
        <title>New evidence supports the origin of RcGTA from prophage.</title>
        <authorList>
            <person name="Xu Y."/>
            <person name="Liu B."/>
            <person name="Chen F."/>
        </authorList>
    </citation>
    <scope>NUCLEOTIDE SEQUENCE [LARGE SCALE GENOMIC DNA]</scope>
    <source>
        <strain evidence="12 13">CBW1107-2</strain>
    </source>
</reference>
<dbReference type="NCBIfam" id="TIGR04121">
    <property type="entry name" value="DEXH_lig_assoc"/>
    <property type="match status" value="1"/>
</dbReference>
<evidence type="ECO:0000259" key="10">
    <source>
        <dbReference type="PROSITE" id="PS51192"/>
    </source>
</evidence>
<dbReference type="InterPro" id="IPR026362">
    <property type="entry name" value="DEXH_lig_assoc"/>
</dbReference>
<evidence type="ECO:0000256" key="8">
    <source>
        <dbReference type="ARBA" id="ARBA00023235"/>
    </source>
</evidence>
<keyword evidence="1" id="KW-0547">Nucleotide-binding</keyword>
<dbReference type="InterPro" id="IPR014001">
    <property type="entry name" value="Helicase_ATP-bd"/>
</dbReference>
<name>A0ABV3WQE5_9HYPH</name>
<dbReference type="Pfam" id="PF19306">
    <property type="entry name" value="WHD_Lhr"/>
    <property type="match status" value="1"/>
</dbReference>
<sequence>MPSDSFAASTVLPESFARWFASRGWAPRAHQLDLLARASGGASVLLIAPTGAGKTLAGFLPSLTDLASRPRRKPGERYRGIHTLYISPLKALAVDIERNLGRPVAEMELDIVVETRTGDTPAHKRQRQKLVPPDILLTTPEQLALLIASKDAERFFAGLKYVVLDELHSLVTSKRGHLLALGLARLRRFVPELRTIGLSATVAEPDALRRWLVPQSSPDAMADVITVEGGAKPVITILDSEERVPWAGHSARYAIGEIYEAIKAHRTTLLFVNTRSQAEFLFQELWRVNEDTLPIALHHGSLDVAQRRRVENAMEANALRAVVATSTLDLGIDWGDVDLVVHVGAPKGASRLAQRIGRSNHRMDEPSRAILVPANRFEVLECRAALEANYLGAQDTPPLQQGALDVLAQHVMGMACAQPFDEAELLDEVRSAAPYAELDVDTFARVVEFVATGGYALRSYERYARIRKTRDGFWRVSHPRFAQQYRLNVGTIIESPMLNVRMTRQRGKGGNVSGGPVLGKVEEYFLETLSPGDTFLFAGKMLRFEGIRENECFVSNATGQDARVPVYAGGKFPLSTYLAAEVRSMLADSERWRKLPEQVADWLAIQAEKSVLPKAGDLLVETFPRGNRHYMVAYPFEGRLAHQTLGMLLTRRLERAGAHPLGFVATDYALAIWAHSDMGALFRSGELPLSALFDEDMLGDDLDAWLAESWLLKRTFRACAVIAGLIEKRHPGQEKTGRQVTVSADLIYDVLRTHDPDHILLRATQADAAAGLLDVSRLADMLSRIRGRIMHKDLDRISPLAVPVMLEIGKERVKGEADEMLLSEVEEDLVHEAMGD</sequence>
<comment type="similarity">
    <text evidence="9">Belongs to the Lhr helicase family. Lhr-Core subfamily.</text>
</comment>
<dbReference type="Gene3D" id="3.40.50.300">
    <property type="entry name" value="P-loop containing nucleotide triphosphate hydrolases"/>
    <property type="match status" value="2"/>
</dbReference>
<dbReference type="SMART" id="SM00490">
    <property type="entry name" value="HELICc"/>
    <property type="match status" value="1"/>
</dbReference>
<evidence type="ECO:0000256" key="1">
    <source>
        <dbReference type="ARBA" id="ARBA00022741"/>
    </source>
</evidence>
<dbReference type="InterPro" id="IPR045628">
    <property type="entry name" value="Lhr_WH_dom"/>
</dbReference>
<evidence type="ECO:0000259" key="11">
    <source>
        <dbReference type="PROSITE" id="PS51194"/>
    </source>
</evidence>
<dbReference type="Pfam" id="PF00271">
    <property type="entry name" value="Helicase_C"/>
    <property type="match status" value="1"/>
</dbReference>
<proteinExistence type="inferred from homology"/>
<dbReference type="GO" id="GO:0016874">
    <property type="term" value="F:ligase activity"/>
    <property type="evidence" value="ECO:0007669"/>
    <property type="project" value="UniProtKB-KW"/>
</dbReference>
<evidence type="ECO:0000256" key="3">
    <source>
        <dbReference type="ARBA" id="ARBA00022801"/>
    </source>
</evidence>
<feature type="domain" description="Helicase C-terminal" evidence="11">
    <location>
        <begin position="254"/>
        <end position="404"/>
    </location>
</feature>
<keyword evidence="7" id="KW-0234">DNA repair</keyword>
<evidence type="ECO:0000256" key="6">
    <source>
        <dbReference type="ARBA" id="ARBA00023125"/>
    </source>
</evidence>
<keyword evidence="4" id="KW-0347">Helicase</keyword>
<dbReference type="SMART" id="SM00487">
    <property type="entry name" value="DEXDc"/>
    <property type="match status" value="1"/>
</dbReference>
<dbReference type="PANTHER" id="PTHR47962:SF3">
    <property type="entry name" value="LARGE ATP-DEPENDENT HELICASE-RELATED PROTEIN"/>
    <property type="match status" value="1"/>
</dbReference>
<dbReference type="SUPFAM" id="SSF52540">
    <property type="entry name" value="P-loop containing nucleoside triphosphate hydrolases"/>
    <property type="match status" value="1"/>
</dbReference>
<dbReference type="PROSITE" id="PS51194">
    <property type="entry name" value="HELICASE_CTER"/>
    <property type="match status" value="1"/>
</dbReference>
<evidence type="ECO:0000313" key="12">
    <source>
        <dbReference type="EMBL" id="MEX4006867.1"/>
    </source>
</evidence>
<dbReference type="InterPro" id="IPR052511">
    <property type="entry name" value="ATP-dep_Helicase"/>
</dbReference>
<dbReference type="InterPro" id="IPR017170">
    <property type="entry name" value="Lhr-like"/>
</dbReference>
<dbReference type="Pfam" id="PF00270">
    <property type="entry name" value="DEAD"/>
    <property type="match status" value="1"/>
</dbReference>
<keyword evidence="8" id="KW-0413">Isomerase</keyword>
<dbReference type="PANTHER" id="PTHR47962">
    <property type="entry name" value="ATP-DEPENDENT HELICASE LHR-RELATED-RELATED"/>
    <property type="match status" value="1"/>
</dbReference>
<gene>
    <name evidence="12" type="ORF">V1479_06090</name>
</gene>
<keyword evidence="6" id="KW-0238">DNA-binding</keyword>
<evidence type="ECO:0000256" key="7">
    <source>
        <dbReference type="ARBA" id="ARBA00023204"/>
    </source>
</evidence>
<dbReference type="InterPro" id="IPR027417">
    <property type="entry name" value="P-loop_NTPase"/>
</dbReference>
<dbReference type="EMBL" id="JAZHFV010000002">
    <property type="protein sequence ID" value="MEX4006867.1"/>
    <property type="molecule type" value="Genomic_DNA"/>
</dbReference>
<dbReference type="InterPro" id="IPR011545">
    <property type="entry name" value="DEAD/DEAH_box_helicase_dom"/>
</dbReference>
<comment type="caution">
    <text evidence="12">The sequence shown here is derived from an EMBL/GenBank/DDBJ whole genome shotgun (WGS) entry which is preliminary data.</text>
</comment>
<dbReference type="PIRSF" id="PIRSF037307">
    <property type="entry name" value="Lhr-like_helic_prd"/>
    <property type="match status" value="1"/>
</dbReference>
<keyword evidence="12" id="KW-0436">Ligase</keyword>
<evidence type="ECO:0000313" key="13">
    <source>
        <dbReference type="Proteomes" id="UP001559025"/>
    </source>
</evidence>
<dbReference type="InterPro" id="IPR001650">
    <property type="entry name" value="Helicase_C-like"/>
</dbReference>
<dbReference type="PROSITE" id="PS51192">
    <property type="entry name" value="HELICASE_ATP_BIND_1"/>
    <property type="match status" value="1"/>
</dbReference>
<evidence type="ECO:0000256" key="5">
    <source>
        <dbReference type="ARBA" id="ARBA00022840"/>
    </source>
</evidence>
<feature type="domain" description="Helicase ATP-binding" evidence="10">
    <location>
        <begin position="35"/>
        <end position="220"/>
    </location>
</feature>
<evidence type="ECO:0000256" key="2">
    <source>
        <dbReference type="ARBA" id="ARBA00022763"/>
    </source>
</evidence>
<keyword evidence="3" id="KW-0378">Hydrolase</keyword>
<dbReference type="Pfam" id="PF08494">
    <property type="entry name" value="DEAD_assoc"/>
    <property type="match status" value="1"/>
</dbReference>
<accession>A0ABV3WQE5</accession>
<keyword evidence="5" id="KW-0067">ATP-binding</keyword>
<evidence type="ECO:0000256" key="9">
    <source>
        <dbReference type="ARBA" id="ARBA00093467"/>
    </source>
</evidence>
<dbReference type="Proteomes" id="UP001559025">
    <property type="component" value="Unassembled WGS sequence"/>
</dbReference>
<organism evidence="12 13">
    <name type="scientific">Neoaquamicrobium sediminum</name>
    <dbReference type="NCBI Taxonomy" id="1849104"/>
    <lineage>
        <taxon>Bacteria</taxon>
        <taxon>Pseudomonadati</taxon>
        <taxon>Pseudomonadota</taxon>
        <taxon>Alphaproteobacteria</taxon>
        <taxon>Hyphomicrobiales</taxon>
        <taxon>Phyllobacteriaceae</taxon>
        <taxon>Neoaquamicrobium</taxon>
    </lineage>
</organism>
<keyword evidence="13" id="KW-1185">Reference proteome</keyword>